<reference evidence="1 2" key="1">
    <citation type="submission" date="2016-12" db="EMBL/GenBank/DDBJ databases">
        <authorList>
            <person name="Song W.-J."/>
            <person name="Kurnit D.M."/>
        </authorList>
    </citation>
    <scope>NUCLEOTIDE SEQUENCE [LARGE SCALE GENOMIC DNA]</scope>
    <source>
        <strain evidence="1 2">IMCC3135</strain>
    </source>
</reference>
<gene>
    <name evidence="1" type="ORF">IMCC3135_33715</name>
</gene>
<name>A0A2Z2PA74_9GAMM</name>
<evidence type="ECO:0000313" key="1">
    <source>
        <dbReference type="EMBL" id="ASJ76784.1"/>
    </source>
</evidence>
<accession>A0A2Z2PA74</accession>
<keyword evidence="2" id="KW-1185">Reference proteome</keyword>
<protein>
    <recommendedName>
        <fullName evidence="3">Transposase IS701-like DDE domain-containing protein</fullName>
    </recommendedName>
</protein>
<evidence type="ECO:0000313" key="2">
    <source>
        <dbReference type="Proteomes" id="UP000250079"/>
    </source>
</evidence>
<sequence length="274" mass="30931">MGKYLLVETILDSMSNVKKPQRKFISALFAVLVVFQGKANFRNMSRYSSISEKCFSRWYRHPFDFSQFNTALLLHESPDPEQFIAAIDASFLSKSGKKTQGLAWYYNGAAGEAQQTLDEAEKTRVDLYAEHLVSKATALKELGVKHIAADAYYSKTKFVSAVTKAGFELVGKLRVDANMKWLYEGDYAGTGRPRRLDGKVDTNTDMARFEEVESWVEGGDAYTAVLYSTHLKRNIRVVLLKQALAQKTPRGLFVITKRVFKSNFCSAMRSNIRG</sequence>
<evidence type="ECO:0008006" key="3">
    <source>
        <dbReference type="Google" id="ProtNLM"/>
    </source>
</evidence>
<organism evidence="1 2">
    <name type="scientific">Granulosicoccus antarcticus IMCC3135</name>
    <dbReference type="NCBI Taxonomy" id="1192854"/>
    <lineage>
        <taxon>Bacteria</taxon>
        <taxon>Pseudomonadati</taxon>
        <taxon>Pseudomonadota</taxon>
        <taxon>Gammaproteobacteria</taxon>
        <taxon>Chromatiales</taxon>
        <taxon>Granulosicoccaceae</taxon>
        <taxon>Granulosicoccus</taxon>
    </lineage>
</organism>
<proteinExistence type="predicted"/>
<dbReference type="AlphaFoldDB" id="A0A2Z2PA74"/>
<dbReference type="Proteomes" id="UP000250079">
    <property type="component" value="Chromosome"/>
</dbReference>
<dbReference type="RefSeq" id="WP_169727563.1">
    <property type="nucleotide sequence ID" value="NZ_CP018632.1"/>
</dbReference>
<dbReference type="KEGG" id="gai:IMCC3135_33715"/>
<dbReference type="EMBL" id="CP018632">
    <property type="protein sequence ID" value="ASJ76784.1"/>
    <property type="molecule type" value="Genomic_DNA"/>
</dbReference>